<sequence length="37" mass="4619">MQTGLSNMNHHESQLKWYRYIWIFASNYMIYNTFTTQ</sequence>
<name>A0A1Y1S9F2_9MICR</name>
<comment type="caution">
    <text evidence="1">The sequence shown here is derived from an EMBL/GenBank/DDBJ whole genome shotgun (WGS) entry which is preliminary data.</text>
</comment>
<keyword evidence="2" id="KW-1185">Reference proteome</keyword>
<organism evidence="1 2">
    <name type="scientific">Enterospora canceri</name>
    <dbReference type="NCBI Taxonomy" id="1081671"/>
    <lineage>
        <taxon>Eukaryota</taxon>
        <taxon>Fungi</taxon>
        <taxon>Fungi incertae sedis</taxon>
        <taxon>Microsporidia</taxon>
        <taxon>Enterocytozoonidae</taxon>
        <taxon>Enterospora</taxon>
    </lineage>
</organism>
<dbReference type="SUPFAM" id="SSF102588">
    <property type="entry name" value="LmbE-like"/>
    <property type="match status" value="1"/>
</dbReference>
<dbReference type="OrthoDB" id="440160at2759"/>
<reference evidence="1 2" key="1">
    <citation type="journal article" date="2017" name="Environ. Microbiol.">
        <title>Decay of the glycolytic pathway and adaptation to intranuclear parasitism within Enterocytozoonidae microsporidia.</title>
        <authorList>
            <person name="Wiredu Boakye D."/>
            <person name="Jaroenlak P."/>
            <person name="Prachumwat A."/>
            <person name="Williams T.A."/>
            <person name="Bateman K.S."/>
            <person name="Itsathitphaisarn O."/>
            <person name="Sritunyalucksana K."/>
            <person name="Paszkiewicz K.H."/>
            <person name="Moore K.A."/>
            <person name="Stentiford G.D."/>
            <person name="Williams B.A."/>
        </authorList>
    </citation>
    <scope>NUCLEOTIDE SEQUENCE [LARGE SCALE GENOMIC DNA]</scope>
    <source>
        <strain evidence="1 2">GB1</strain>
    </source>
</reference>
<dbReference type="InterPro" id="IPR024078">
    <property type="entry name" value="LmbE-like_dom_sf"/>
</dbReference>
<gene>
    <name evidence="1" type="ORF">ECANGB1_2789</name>
</gene>
<evidence type="ECO:0000313" key="1">
    <source>
        <dbReference type="EMBL" id="ORD94685.1"/>
    </source>
</evidence>
<accession>A0A1Y1S9F2</accession>
<dbReference type="AlphaFoldDB" id="A0A1Y1S9F2"/>
<evidence type="ECO:0000313" key="2">
    <source>
        <dbReference type="Proteomes" id="UP000192639"/>
    </source>
</evidence>
<dbReference type="EMBL" id="LWDP01000012">
    <property type="protein sequence ID" value="ORD94685.1"/>
    <property type="molecule type" value="Genomic_DNA"/>
</dbReference>
<dbReference type="VEuPathDB" id="MicrosporidiaDB:ECANGB1_2789"/>
<dbReference type="Proteomes" id="UP000192639">
    <property type="component" value="Unassembled WGS sequence"/>
</dbReference>
<protein>
    <submittedName>
        <fullName evidence="1">Uncharacterized protein</fullName>
    </submittedName>
</protein>
<proteinExistence type="predicted"/>